<dbReference type="Proteomes" id="UP001189429">
    <property type="component" value="Unassembled WGS sequence"/>
</dbReference>
<reference evidence="1" key="1">
    <citation type="submission" date="2023-10" db="EMBL/GenBank/DDBJ databases">
        <authorList>
            <person name="Chen Y."/>
            <person name="Shah S."/>
            <person name="Dougan E. K."/>
            <person name="Thang M."/>
            <person name="Chan C."/>
        </authorList>
    </citation>
    <scope>NUCLEOTIDE SEQUENCE [LARGE SCALE GENOMIC DNA]</scope>
</reference>
<organism evidence="1 2">
    <name type="scientific">Prorocentrum cordatum</name>
    <dbReference type="NCBI Taxonomy" id="2364126"/>
    <lineage>
        <taxon>Eukaryota</taxon>
        <taxon>Sar</taxon>
        <taxon>Alveolata</taxon>
        <taxon>Dinophyceae</taxon>
        <taxon>Prorocentrales</taxon>
        <taxon>Prorocentraceae</taxon>
        <taxon>Prorocentrum</taxon>
    </lineage>
</organism>
<gene>
    <name evidence="1" type="ORF">PCOR1329_LOCUS49066</name>
</gene>
<proteinExistence type="predicted"/>
<keyword evidence="2" id="KW-1185">Reference proteome</keyword>
<sequence length="155" mass="17010">MRPPTIECSFCLPLDAGVWVEGRTITYSLRDLGRGQRVLCYDSLGRSIRYVEVLEKRVGLPRNPKGFPRKAQRGPSHSHDASKRILGRIPVGPHERMGGLVSTPCKIHLRASRGSTETCCGEPATLGPAPHLPPWWTNELLLCACALFSRGALAV</sequence>
<comment type="caution">
    <text evidence="1">The sequence shown here is derived from an EMBL/GenBank/DDBJ whole genome shotgun (WGS) entry which is preliminary data.</text>
</comment>
<evidence type="ECO:0000313" key="2">
    <source>
        <dbReference type="Proteomes" id="UP001189429"/>
    </source>
</evidence>
<name>A0ABN9UKV6_9DINO</name>
<protein>
    <submittedName>
        <fullName evidence="1">Uncharacterized protein</fullName>
    </submittedName>
</protein>
<accession>A0ABN9UKV6</accession>
<evidence type="ECO:0000313" key="1">
    <source>
        <dbReference type="EMBL" id="CAK0859833.1"/>
    </source>
</evidence>
<dbReference type="EMBL" id="CAUYUJ010015937">
    <property type="protein sequence ID" value="CAK0859833.1"/>
    <property type="molecule type" value="Genomic_DNA"/>
</dbReference>